<dbReference type="InterPro" id="IPR039633">
    <property type="entry name" value="PAP"/>
</dbReference>
<reference evidence="5 6" key="1">
    <citation type="journal article" date="2020" name="Nat. Food">
        <title>A phased Vanilla planifolia genome enables genetic improvement of flavour and production.</title>
        <authorList>
            <person name="Hasing T."/>
            <person name="Tang H."/>
            <person name="Brym M."/>
            <person name="Khazi F."/>
            <person name="Huang T."/>
            <person name="Chambers A.H."/>
        </authorList>
    </citation>
    <scope>NUCLEOTIDE SEQUENCE [LARGE SCALE GENOMIC DNA]</scope>
    <source>
        <tissue evidence="5">Leaf</tissue>
    </source>
</reference>
<comment type="caution">
    <text evidence="5">The sequence shown here is derived from an EMBL/GenBank/DDBJ whole genome shotgun (WGS) entry which is preliminary data.</text>
</comment>
<evidence type="ECO:0000313" key="5">
    <source>
        <dbReference type="EMBL" id="KAG0502531.1"/>
    </source>
</evidence>
<dbReference type="Proteomes" id="UP000639772">
    <property type="component" value="Chromosome 1"/>
</dbReference>
<evidence type="ECO:0000256" key="2">
    <source>
        <dbReference type="ARBA" id="ARBA00022640"/>
    </source>
</evidence>
<dbReference type="GO" id="GO:0009536">
    <property type="term" value="C:plastid"/>
    <property type="evidence" value="ECO:0007669"/>
    <property type="project" value="UniProtKB-SubCell"/>
</dbReference>
<protein>
    <recommendedName>
        <fullName evidence="4">Plastid lipid-associated protein/fibrillin conserved domain-containing protein</fullName>
    </recommendedName>
</protein>
<proteinExistence type="predicted"/>
<sequence length="256" mass="28344">MAASIVGLQTIPTLHLSSLTLANPQEGHRSVQFRSSNRGCRWKAMVQQQMYQGASTAYAKEMERLSAKESLLLSFKDSGGFESLVGGKTTELQRIDVHERVVGLERLNPTPRPTTSPFMEGRWRFEWFGTGSPGLFVARFLFERSPSTLVNLIGLDALIKDGYGKITANLKFLNSIEGKLLLTSKLSVEGPTRMKEEYIEGLLETPVVSEQAIPEQLKGAFAQATNALQQLPAPIKDVFSNGLQLPLNHKGFFWSS</sequence>
<evidence type="ECO:0000256" key="3">
    <source>
        <dbReference type="ARBA" id="ARBA00022946"/>
    </source>
</evidence>
<organism evidence="5 6">
    <name type="scientific">Vanilla planifolia</name>
    <name type="common">Vanilla</name>
    <dbReference type="NCBI Taxonomy" id="51239"/>
    <lineage>
        <taxon>Eukaryota</taxon>
        <taxon>Viridiplantae</taxon>
        <taxon>Streptophyta</taxon>
        <taxon>Embryophyta</taxon>
        <taxon>Tracheophyta</taxon>
        <taxon>Spermatophyta</taxon>
        <taxon>Magnoliopsida</taxon>
        <taxon>Liliopsida</taxon>
        <taxon>Asparagales</taxon>
        <taxon>Orchidaceae</taxon>
        <taxon>Vanilloideae</taxon>
        <taxon>Vanilleae</taxon>
        <taxon>Vanilla</taxon>
    </lineage>
</organism>
<dbReference type="OrthoDB" id="2015720at2759"/>
<gene>
    <name evidence="5" type="ORF">HPP92_002603</name>
</gene>
<evidence type="ECO:0000313" key="6">
    <source>
        <dbReference type="Proteomes" id="UP000639772"/>
    </source>
</evidence>
<name>A0A835SA32_VANPL</name>
<feature type="domain" description="Plastid lipid-associated protein/fibrillin conserved" evidence="4">
    <location>
        <begin position="86"/>
        <end position="236"/>
    </location>
</feature>
<dbReference type="Pfam" id="PF04755">
    <property type="entry name" value="PAP_fibrillin"/>
    <property type="match status" value="1"/>
</dbReference>
<keyword evidence="3" id="KW-0809">Transit peptide</keyword>
<dbReference type="InterPro" id="IPR006843">
    <property type="entry name" value="PAP/fibrillin_dom"/>
</dbReference>
<dbReference type="EMBL" id="JADCNM010000001">
    <property type="protein sequence ID" value="KAG0502531.1"/>
    <property type="molecule type" value="Genomic_DNA"/>
</dbReference>
<evidence type="ECO:0000259" key="4">
    <source>
        <dbReference type="Pfam" id="PF04755"/>
    </source>
</evidence>
<dbReference type="AlphaFoldDB" id="A0A835SA32"/>
<evidence type="ECO:0000256" key="1">
    <source>
        <dbReference type="ARBA" id="ARBA00004474"/>
    </source>
</evidence>
<accession>A0A835SA32</accession>
<comment type="subcellular location">
    <subcellularLocation>
        <location evidence="1">Plastid</location>
    </subcellularLocation>
</comment>
<keyword evidence="2" id="KW-0934">Plastid</keyword>
<dbReference type="PANTHER" id="PTHR31906">
    <property type="entry name" value="PLASTID-LIPID-ASSOCIATED PROTEIN 4, CHLOROPLASTIC-RELATED"/>
    <property type="match status" value="1"/>
</dbReference>